<protein>
    <recommendedName>
        <fullName evidence="5">Alpha-galactosidase</fullName>
    </recommendedName>
</protein>
<proteinExistence type="predicted"/>
<dbReference type="InterPro" id="IPR013785">
    <property type="entry name" value="Aldolase_TIM"/>
</dbReference>
<name>A0ABP7TRP5_9ACTN</name>
<dbReference type="SUPFAM" id="SSF51445">
    <property type="entry name" value="(Trans)glycosidases"/>
    <property type="match status" value="1"/>
</dbReference>
<sequence>MAWTSWNSFARSIGYDVIKQQTDALVSSGIPTAGYQYVDLDDGWWQGVRNADGWDHARPNIGMPISRTSVRSRISPSATKTATPRRYAVDGCVQHEVVAGRAPYRDGRGVRVHSHGALRSAAS</sequence>
<reference evidence="4" key="1">
    <citation type="journal article" date="2019" name="Int. J. Syst. Evol. Microbiol.">
        <title>The Global Catalogue of Microorganisms (GCM) 10K type strain sequencing project: providing services to taxonomists for standard genome sequencing and annotation.</title>
        <authorList>
            <consortium name="The Broad Institute Genomics Platform"/>
            <consortium name="The Broad Institute Genome Sequencing Center for Infectious Disease"/>
            <person name="Wu L."/>
            <person name="Ma J."/>
        </authorList>
    </citation>
    <scope>NUCLEOTIDE SEQUENCE [LARGE SCALE GENOMIC DNA]</scope>
    <source>
        <strain evidence="4">JCM 16924</strain>
    </source>
</reference>
<dbReference type="PROSITE" id="PS00512">
    <property type="entry name" value="ALPHA_GALACTOSIDASE"/>
    <property type="match status" value="1"/>
</dbReference>
<dbReference type="EMBL" id="BAAAZX010000049">
    <property type="protein sequence ID" value="GAA4030250.1"/>
    <property type="molecule type" value="Genomic_DNA"/>
</dbReference>
<dbReference type="InterPro" id="IPR017853">
    <property type="entry name" value="GH"/>
</dbReference>
<dbReference type="InterPro" id="IPR000111">
    <property type="entry name" value="Glyco_hydro_27/36_CS"/>
</dbReference>
<organism evidence="3 4">
    <name type="scientific">Streptomyces plumbiresistens</name>
    <dbReference type="NCBI Taxonomy" id="511811"/>
    <lineage>
        <taxon>Bacteria</taxon>
        <taxon>Bacillati</taxon>
        <taxon>Actinomycetota</taxon>
        <taxon>Actinomycetes</taxon>
        <taxon>Kitasatosporales</taxon>
        <taxon>Streptomycetaceae</taxon>
        <taxon>Streptomyces</taxon>
    </lineage>
</organism>
<dbReference type="Gene3D" id="3.20.20.70">
    <property type="entry name" value="Aldolase class I"/>
    <property type="match status" value="1"/>
</dbReference>
<dbReference type="Proteomes" id="UP001500456">
    <property type="component" value="Unassembled WGS sequence"/>
</dbReference>
<gene>
    <name evidence="3" type="ORF">GCM10022232_90180</name>
</gene>
<evidence type="ECO:0000256" key="2">
    <source>
        <dbReference type="ARBA" id="ARBA00023295"/>
    </source>
</evidence>
<keyword evidence="2" id="KW-0326">Glycosidase</keyword>
<comment type="caution">
    <text evidence="3">The sequence shown here is derived from an EMBL/GenBank/DDBJ whole genome shotgun (WGS) entry which is preliminary data.</text>
</comment>
<keyword evidence="4" id="KW-1185">Reference proteome</keyword>
<evidence type="ECO:0008006" key="5">
    <source>
        <dbReference type="Google" id="ProtNLM"/>
    </source>
</evidence>
<keyword evidence="1" id="KW-0378">Hydrolase</keyword>
<evidence type="ECO:0000313" key="3">
    <source>
        <dbReference type="EMBL" id="GAA4030250.1"/>
    </source>
</evidence>
<dbReference type="RefSeq" id="WP_425587759.1">
    <property type="nucleotide sequence ID" value="NZ_BAAAZX010000049.1"/>
</dbReference>
<evidence type="ECO:0000313" key="4">
    <source>
        <dbReference type="Proteomes" id="UP001500456"/>
    </source>
</evidence>
<accession>A0ABP7TRP5</accession>
<evidence type="ECO:0000256" key="1">
    <source>
        <dbReference type="ARBA" id="ARBA00022801"/>
    </source>
</evidence>